<dbReference type="Proteomes" id="UP000199393">
    <property type="component" value="Chromosome I"/>
</dbReference>
<evidence type="ECO:0000313" key="5">
    <source>
        <dbReference type="Proteomes" id="UP000199393"/>
    </source>
</evidence>
<gene>
    <name evidence="4" type="ORF">GA0070620_3209</name>
</gene>
<protein>
    <submittedName>
        <fullName evidence="4">Uncharacterized protein</fullName>
    </submittedName>
</protein>
<dbReference type="STRING" id="307121.GA0070620_3209"/>
<feature type="domain" description="Cysteinyl-tRNA ligase anticodon binding" evidence="2">
    <location>
        <begin position="176"/>
        <end position="225"/>
    </location>
</feature>
<evidence type="ECO:0000313" key="4">
    <source>
        <dbReference type="EMBL" id="SBV27683.1"/>
    </source>
</evidence>
<evidence type="ECO:0000259" key="2">
    <source>
        <dbReference type="Pfam" id="PF23493"/>
    </source>
</evidence>
<evidence type="ECO:0000259" key="3">
    <source>
        <dbReference type="Pfam" id="PF23494"/>
    </source>
</evidence>
<dbReference type="EMBL" id="LT598496">
    <property type="protein sequence ID" value="SBV27683.1"/>
    <property type="molecule type" value="Genomic_DNA"/>
</dbReference>
<feature type="domain" description="YqeB PH" evidence="3">
    <location>
        <begin position="9"/>
        <end position="159"/>
    </location>
</feature>
<sequence>MDGAPGTRTTVSGGVTELVVLWGGFPLLGAGAGALLGASAEWVADLPWAPVQGLFEALSRLPQPELTIGAAALGVLAGGLLASAGTAERLVVRVDRERVGLRRDGRQRDVPRRDVRVVHVDGRDLVLLDEDGGELVRERSDLSPDRLRAAFGNHGWPWADEDPHRAAYRLWVPGLPGLPVGADALLRARQDALTHNRRDDARELRRELGRMGVVVRDEERRQYWRLTARAVLPDADHPTPAAPSDAFLGKRDDAEA</sequence>
<feature type="region of interest" description="Disordered" evidence="1">
    <location>
        <begin position="233"/>
        <end position="256"/>
    </location>
</feature>
<dbReference type="RefSeq" id="WP_091591688.1">
    <property type="nucleotide sequence ID" value="NZ_JBHRWG010000004.1"/>
</dbReference>
<dbReference type="AlphaFoldDB" id="A0A1C3N540"/>
<dbReference type="OrthoDB" id="5145029at2"/>
<dbReference type="InterPro" id="IPR057798">
    <property type="entry name" value="PH_YqeB"/>
</dbReference>
<dbReference type="InterPro" id="IPR056411">
    <property type="entry name" value="CysS_C"/>
</dbReference>
<keyword evidence="5" id="KW-1185">Reference proteome</keyword>
<accession>A0A1C3N540</accession>
<evidence type="ECO:0000256" key="1">
    <source>
        <dbReference type="SAM" id="MobiDB-lite"/>
    </source>
</evidence>
<name>A0A1C3N540_9ACTN</name>
<reference evidence="5" key="1">
    <citation type="submission" date="2016-06" db="EMBL/GenBank/DDBJ databases">
        <authorList>
            <person name="Varghese N."/>
            <person name="Submissions Spin"/>
        </authorList>
    </citation>
    <scope>NUCLEOTIDE SEQUENCE [LARGE SCALE GENOMIC DNA]</scope>
    <source>
        <strain evidence="5">DSM 45344</strain>
    </source>
</reference>
<organism evidence="4 5">
    <name type="scientific">Micromonospora krabiensis</name>
    <dbReference type="NCBI Taxonomy" id="307121"/>
    <lineage>
        <taxon>Bacteria</taxon>
        <taxon>Bacillati</taxon>
        <taxon>Actinomycetota</taxon>
        <taxon>Actinomycetes</taxon>
        <taxon>Micromonosporales</taxon>
        <taxon>Micromonosporaceae</taxon>
        <taxon>Micromonospora</taxon>
    </lineage>
</organism>
<proteinExistence type="predicted"/>
<dbReference type="Pfam" id="PF23494">
    <property type="entry name" value="bPH_10"/>
    <property type="match status" value="1"/>
</dbReference>
<dbReference type="Pfam" id="PF23493">
    <property type="entry name" value="CysS_C"/>
    <property type="match status" value="1"/>
</dbReference>